<dbReference type="Proteomes" id="UP000199577">
    <property type="component" value="Unassembled WGS sequence"/>
</dbReference>
<keyword evidence="5 7" id="KW-0326">Glycosidase</keyword>
<protein>
    <recommendedName>
        <fullName evidence="9">Xylan alpha-1,2-glucuronidase</fullName>
        <ecNumber evidence="9">3.2.1.131</ecNumber>
    </recommendedName>
</protein>
<evidence type="ECO:0000313" key="13">
    <source>
        <dbReference type="EMBL" id="SFB90663.1"/>
    </source>
</evidence>
<dbReference type="EC" id="3.2.1.131" evidence="9"/>
<dbReference type="Pfam" id="PF03648">
    <property type="entry name" value="Glyco_hydro_67N"/>
    <property type="match status" value="1"/>
</dbReference>
<evidence type="ECO:0000256" key="7">
    <source>
        <dbReference type="PIRNR" id="PIRNR029900"/>
    </source>
</evidence>
<dbReference type="Gene3D" id="3.90.1330.10">
    <property type="entry name" value="Alpha-glucuronidase, C-terminal domain"/>
    <property type="match status" value="1"/>
</dbReference>
<dbReference type="InterPro" id="IPR011100">
    <property type="entry name" value="Glyco_hydro_67_cat"/>
</dbReference>
<feature type="active site" description="Proton acceptor" evidence="8">
    <location>
        <position position="442"/>
    </location>
</feature>
<dbReference type="AlphaFoldDB" id="A0A1I1F0I5"/>
<evidence type="ECO:0000256" key="6">
    <source>
        <dbReference type="ARBA" id="ARBA00023326"/>
    </source>
</evidence>
<dbReference type="InterPro" id="IPR005154">
    <property type="entry name" value="Glyco_hydro_67_aGlcAse_N"/>
</dbReference>
<keyword evidence="6 9" id="KW-0624">Polysaccharide degradation</keyword>
<evidence type="ECO:0000259" key="11">
    <source>
        <dbReference type="Pfam" id="PF07477"/>
    </source>
</evidence>
<evidence type="ECO:0000259" key="10">
    <source>
        <dbReference type="Pfam" id="PF03648"/>
    </source>
</evidence>
<evidence type="ECO:0000313" key="14">
    <source>
        <dbReference type="Proteomes" id="UP000199577"/>
    </source>
</evidence>
<evidence type="ECO:0000259" key="12">
    <source>
        <dbReference type="Pfam" id="PF07488"/>
    </source>
</evidence>
<keyword evidence="2 7" id="KW-0858">Xylan degradation</keyword>
<feature type="domain" description="Glycosyl hydrolase family 67 C-terminal" evidence="11">
    <location>
        <begin position="505"/>
        <end position="716"/>
    </location>
</feature>
<dbReference type="PANTHER" id="PTHR39207:SF1">
    <property type="entry name" value="ALPHA-GLUCURONIDASE A"/>
    <property type="match status" value="1"/>
</dbReference>
<evidence type="ECO:0000256" key="2">
    <source>
        <dbReference type="ARBA" id="ARBA00022651"/>
    </source>
</evidence>
<feature type="active site" description="Proton acceptor" evidence="8">
    <location>
        <position position="414"/>
    </location>
</feature>
<evidence type="ECO:0000256" key="1">
    <source>
        <dbReference type="ARBA" id="ARBA00008833"/>
    </source>
</evidence>
<dbReference type="RefSeq" id="WP_090971092.1">
    <property type="nucleotide sequence ID" value="NZ_FOLL01000002.1"/>
</dbReference>
<dbReference type="InterPro" id="IPR029018">
    <property type="entry name" value="Hex-like_dom2"/>
</dbReference>
<comment type="subunit">
    <text evidence="9">Homodimer.</text>
</comment>
<keyword evidence="14" id="KW-1185">Reference proteome</keyword>
<evidence type="ECO:0000256" key="9">
    <source>
        <dbReference type="RuleBase" id="RU361198"/>
    </source>
</evidence>
<comment type="similarity">
    <text evidence="1 7 9">Belongs to the glycosyl hydrolase 67 family.</text>
</comment>
<feature type="domain" description="Glycosyl hydrolase family 67 catalytic" evidence="12">
    <location>
        <begin position="184"/>
        <end position="502"/>
    </location>
</feature>
<evidence type="ECO:0000256" key="5">
    <source>
        <dbReference type="ARBA" id="ARBA00023295"/>
    </source>
</evidence>
<evidence type="ECO:0000256" key="4">
    <source>
        <dbReference type="ARBA" id="ARBA00023277"/>
    </source>
</evidence>
<accession>A0A1I1F0I5</accession>
<keyword evidence="3 7" id="KW-0378">Hydrolase</keyword>
<dbReference type="GO" id="GO:0045493">
    <property type="term" value="P:xylan catabolic process"/>
    <property type="evidence" value="ECO:0007669"/>
    <property type="project" value="UniProtKB-KW"/>
</dbReference>
<dbReference type="SUPFAM" id="SSF51445">
    <property type="entry name" value="(Trans)glycosidases"/>
    <property type="match status" value="1"/>
</dbReference>
<dbReference type="GO" id="GO:0005576">
    <property type="term" value="C:extracellular region"/>
    <property type="evidence" value="ECO:0007669"/>
    <property type="project" value="InterPro"/>
</dbReference>
<dbReference type="InterPro" id="IPR017853">
    <property type="entry name" value="GH"/>
</dbReference>
<dbReference type="Gene3D" id="3.20.20.80">
    <property type="entry name" value="Glycosidases"/>
    <property type="match status" value="1"/>
</dbReference>
<evidence type="ECO:0000256" key="3">
    <source>
        <dbReference type="ARBA" id="ARBA00022801"/>
    </source>
</evidence>
<dbReference type="EMBL" id="FOLL01000002">
    <property type="protein sequence ID" value="SFB90663.1"/>
    <property type="molecule type" value="Genomic_DNA"/>
</dbReference>
<feature type="active site" description="Proton donor" evidence="8">
    <location>
        <position position="341"/>
    </location>
</feature>
<dbReference type="Gene3D" id="3.30.379.10">
    <property type="entry name" value="Chitobiase/beta-hexosaminidase domain 2-like"/>
    <property type="match status" value="1"/>
</dbReference>
<dbReference type="OrthoDB" id="339499at2"/>
<sequence>MNTPINHTLQSIPSSSENLLSKKIAKQLLNHLLTTLGIAWCLIISPSVSTADEGYRLWLKYDRITDAARMDAYQRRIEAFRIWGSSPTLAVAETELKRGLEGLLGRAVSAGNSTGIDSNMVIVGTLADLPQRYTHQIPRYAFSHLGPEGYTIREVTVGGRSSIAIIANEDIGILYGVFHFLRLLQMHVELDGIDVSDAPKVQWRMLNHWDNLNGTVERGYAGLSIWDWETLPQTIQQRYVDYARANASVGINGVALNNVNASPEILREEYLSKVAALAAVFRPYGIRVFLSVNFASPKVLGGLDTADPSDERVRAWWQAKTEAIYRLIPDFGGFLVKANSEGQPGPQDYGRTHAEGANMLARALDAHGGTLIWRAFVYEAKGSDRVMDAYDEFARFDGQFLPNVFVQTKNGPLDFQPREPFAPLFGAMPNTPQMLEFQITQEYLGFSTHLVYLATLYKEVLESDTYVGGKGATVAKIIDGSQQGQRMTGVAGVANIGNVGNWTYHPFGQANWYAYGRLAWDHALTATEIAQEWIRMTLTTDEVAVNTITEMMVSSYEHLVNYQTPLGLNVLSSVGHHYGPQPWRRAGFHRADTAGIGFDRTGTGSNAVVQYSSVLQDSFGNVANCPDKFLLWFHRLPWDYEMASGRTLWEELCFRYHDGVAGVRQLQEAWKTVRHAVCPETFQRVNRLLAVQEDEAVWWRDACLWYFATVAQKDVPPQYEKPRYTAQEIKKREMESKDMKHFSTSLQLP</sequence>
<proteinExistence type="inferred from homology"/>
<evidence type="ECO:0000256" key="8">
    <source>
        <dbReference type="PIRSR" id="PIRSR029900-1"/>
    </source>
</evidence>
<dbReference type="GO" id="GO:0046559">
    <property type="term" value="F:alpha-glucuronidase activity"/>
    <property type="evidence" value="ECO:0007669"/>
    <property type="project" value="InterPro"/>
</dbReference>
<feature type="domain" description="Alpha glucuronidase N-terminal" evidence="10">
    <location>
        <begin position="57"/>
        <end position="180"/>
    </location>
</feature>
<gene>
    <name evidence="13" type="ORF">SAMN05421747_10225</name>
</gene>
<keyword evidence="4 9" id="KW-0119">Carbohydrate metabolism</keyword>
<dbReference type="GO" id="GO:0033939">
    <property type="term" value="F:xylan alpha-1,2-glucuronosidase activity"/>
    <property type="evidence" value="ECO:0007669"/>
    <property type="project" value="UniProtKB-EC"/>
</dbReference>
<name>A0A1I1F0I5_9SPHI</name>
<comment type="catalytic activity">
    <reaction evidence="9">
        <text>Hydrolysis of (1-&gt;2)-alpha-D-(4-O-methyl)glucuronosyl links in the main chain of hardwood xylans.</text>
        <dbReference type="EC" id="3.2.1.131"/>
    </reaction>
</comment>
<organism evidence="13 14">
    <name type="scientific">Parapedobacter composti</name>
    <dbReference type="NCBI Taxonomy" id="623281"/>
    <lineage>
        <taxon>Bacteria</taxon>
        <taxon>Pseudomonadati</taxon>
        <taxon>Bacteroidota</taxon>
        <taxon>Sphingobacteriia</taxon>
        <taxon>Sphingobacteriales</taxon>
        <taxon>Sphingobacteriaceae</taxon>
        <taxon>Parapedobacter</taxon>
    </lineage>
</organism>
<dbReference type="STRING" id="623281.SAMN05421747_10225"/>
<dbReference type="SUPFAM" id="SSF55545">
    <property type="entry name" value="beta-N-acetylhexosaminidase-like domain"/>
    <property type="match status" value="1"/>
</dbReference>
<dbReference type="InterPro" id="IPR037054">
    <property type="entry name" value="A-glucoronidase_C_sf"/>
</dbReference>
<dbReference type="InterPro" id="IPR011395">
    <property type="entry name" value="Glyco_hydro_67_aGlcAse"/>
</dbReference>
<dbReference type="Pfam" id="PF07477">
    <property type="entry name" value="Glyco_hydro_67C"/>
    <property type="match status" value="1"/>
</dbReference>
<dbReference type="Pfam" id="PF07488">
    <property type="entry name" value="Glyco_hydro_67M"/>
    <property type="match status" value="1"/>
</dbReference>
<reference evidence="13 14" key="1">
    <citation type="submission" date="2016-10" db="EMBL/GenBank/DDBJ databases">
        <authorList>
            <person name="de Groot N.N."/>
        </authorList>
    </citation>
    <scope>NUCLEOTIDE SEQUENCE [LARGE SCALE GENOMIC DNA]</scope>
    <source>
        <strain evidence="13 14">DSM 22900</strain>
    </source>
</reference>
<dbReference type="PIRSF" id="PIRSF029900">
    <property type="entry name" value="Alpha-glucuronds"/>
    <property type="match status" value="1"/>
</dbReference>
<dbReference type="InterPro" id="IPR011099">
    <property type="entry name" value="Glyco_hydro_67_C"/>
</dbReference>
<dbReference type="PANTHER" id="PTHR39207">
    <property type="entry name" value="ALPHA-GLUCURONIDASE A"/>
    <property type="match status" value="1"/>
</dbReference>